<sequence>MAILRDNNNNNGVCIFFIFLVLGVELMSHVWVVQADSPCTRACPNQCLVQRSQNPGACYLLCVHQCSKGGRHKEEEATLVSGQTEETVGNSVQSQTNNEVDIFKLLLNSTETVAAKAPATAVETTA</sequence>
<dbReference type="EMBL" id="NQVE01000097">
    <property type="protein sequence ID" value="RAL49004.1"/>
    <property type="molecule type" value="Genomic_DNA"/>
</dbReference>
<accession>A0A328DTK3</accession>
<evidence type="ECO:0000256" key="1">
    <source>
        <dbReference type="SAM" id="SignalP"/>
    </source>
</evidence>
<dbReference type="Proteomes" id="UP000249390">
    <property type="component" value="Unassembled WGS sequence"/>
</dbReference>
<feature type="chain" id="PRO_5016456469" evidence="1">
    <location>
        <begin position="36"/>
        <end position="126"/>
    </location>
</feature>
<evidence type="ECO:0000313" key="2">
    <source>
        <dbReference type="EMBL" id="RAL49004.1"/>
    </source>
</evidence>
<keyword evidence="3" id="KW-1185">Reference proteome</keyword>
<proteinExistence type="predicted"/>
<organism evidence="2 3">
    <name type="scientific">Cuscuta australis</name>
    <dbReference type="NCBI Taxonomy" id="267555"/>
    <lineage>
        <taxon>Eukaryota</taxon>
        <taxon>Viridiplantae</taxon>
        <taxon>Streptophyta</taxon>
        <taxon>Embryophyta</taxon>
        <taxon>Tracheophyta</taxon>
        <taxon>Spermatophyta</taxon>
        <taxon>Magnoliopsida</taxon>
        <taxon>eudicotyledons</taxon>
        <taxon>Gunneridae</taxon>
        <taxon>Pentapetalae</taxon>
        <taxon>asterids</taxon>
        <taxon>lamiids</taxon>
        <taxon>Solanales</taxon>
        <taxon>Convolvulaceae</taxon>
        <taxon>Cuscuteae</taxon>
        <taxon>Cuscuta</taxon>
        <taxon>Cuscuta subgen. Grammica</taxon>
        <taxon>Cuscuta sect. Cleistogrammica</taxon>
    </lineage>
</organism>
<name>A0A328DTK3_9ASTE</name>
<protein>
    <submittedName>
        <fullName evidence="2">Uncharacterized protein</fullName>
    </submittedName>
</protein>
<reference evidence="2 3" key="1">
    <citation type="submission" date="2018-06" db="EMBL/GenBank/DDBJ databases">
        <title>The Genome of Cuscuta australis (Dodder) Provides Insight into the Evolution of Plant Parasitism.</title>
        <authorList>
            <person name="Liu H."/>
        </authorList>
    </citation>
    <scope>NUCLEOTIDE SEQUENCE [LARGE SCALE GENOMIC DNA]</scope>
    <source>
        <strain evidence="3">cv. Yunnan</strain>
        <tissue evidence="2">Vines</tissue>
    </source>
</reference>
<comment type="caution">
    <text evidence="2">The sequence shown here is derived from an EMBL/GenBank/DDBJ whole genome shotgun (WGS) entry which is preliminary data.</text>
</comment>
<keyword evidence="1" id="KW-0732">Signal</keyword>
<dbReference type="AlphaFoldDB" id="A0A328DTK3"/>
<gene>
    <name evidence="2" type="ORF">DM860_001324</name>
</gene>
<evidence type="ECO:0000313" key="3">
    <source>
        <dbReference type="Proteomes" id="UP000249390"/>
    </source>
</evidence>
<feature type="signal peptide" evidence="1">
    <location>
        <begin position="1"/>
        <end position="35"/>
    </location>
</feature>